<evidence type="ECO:0000256" key="2">
    <source>
        <dbReference type="SAM" id="Phobius"/>
    </source>
</evidence>
<dbReference type="RefSeq" id="WP_350938246.1">
    <property type="nucleotide sequence ID" value="NZ_CP157762.1"/>
</dbReference>
<sequence length="509" mass="54926">MAVERPVAVDPEVDEPAPTDGSASTVEPARRGLRRRPQDLVLVGLLLAYVAARASIAARVEPFRTYDSRSYAGLLDGSNPTATVSFTGHAPRLWGTPLLYALAGSDPARALAQALVGTVAWSVLAVALWFSLRTLTARVVATVLLLGLALTPAAYVWDHTLISESLSINLGLLAFGLLAIWVRTRSRVVLVATTLVVLWWIFVRQDMLLFVGLVVLVLAGLAWRSRPHRRAAAAALVAVLAGLAWNVAILGPTDHTFAKWSASGYSQTEETFLYRLMVQVMDDPQMRRTYYQDLGMPRCRPMERATAPKAWRIGAVSQAYTACPALRAWSDEHRMSVGYRYALADPRHYAWTMEQTLPAALGSTALHTYGKPVPLLPDGVVQAVYFPAAPRVLPTLGGITLVAVLACLLTGALRRRRRLVVVGVVGGLTSVASVLASLMLSAGEYTRFGIQESLYLRISLLVLLVAALDAALTRRAERTVGPAGPGEEPDPAAAEQGRPEPATVSSDER</sequence>
<evidence type="ECO:0000313" key="4">
    <source>
        <dbReference type="EMBL" id="XCH77181.1"/>
    </source>
</evidence>
<reference evidence="3" key="1">
    <citation type="submission" date="2024-01" db="EMBL/GenBank/DDBJ databases">
        <title>The genome sequence of Micromonospora mangrovi CCTCC AA 2012012.</title>
        <authorList>
            <person name="Gao J."/>
        </authorList>
    </citation>
    <scope>NUCLEOTIDE SEQUENCE</scope>
    <source>
        <strain evidence="3">CCTCC AA 2012012</strain>
    </source>
</reference>
<feature type="transmembrane region" description="Helical" evidence="2">
    <location>
        <begin position="110"/>
        <end position="130"/>
    </location>
</feature>
<name>A0AAU7MGG7_9ACTN</name>
<feature type="transmembrane region" description="Helical" evidence="2">
    <location>
        <begin position="40"/>
        <end position="60"/>
    </location>
</feature>
<evidence type="ECO:0000256" key="1">
    <source>
        <dbReference type="SAM" id="MobiDB-lite"/>
    </source>
</evidence>
<feature type="transmembrane region" description="Helical" evidence="2">
    <location>
        <begin position="187"/>
        <end position="202"/>
    </location>
</feature>
<organism evidence="3">
    <name type="scientific">Micromonospora sp. CCTCC AA 2012012</name>
    <dbReference type="NCBI Taxonomy" id="3111921"/>
    <lineage>
        <taxon>Bacteria</taxon>
        <taxon>Bacillati</taxon>
        <taxon>Actinomycetota</taxon>
        <taxon>Actinomycetes</taxon>
        <taxon>Micromonosporales</taxon>
        <taxon>Micromonosporaceae</taxon>
        <taxon>Micromonospora</taxon>
    </lineage>
</organism>
<keyword evidence="2" id="KW-1133">Transmembrane helix</keyword>
<dbReference type="EMBL" id="CP157762">
    <property type="protein sequence ID" value="XBP96476.1"/>
    <property type="molecule type" value="Genomic_DNA"/>
</dbReference>
<feature type="region of interest" description="Disordered" evidence="1">
    <location>
        <begin position="477"/>
        <end position="509"/>
    </location>
</feature>
<accession>A0AAU7MGG7</accession>
<feature type="region of interest" description="Disordered" evidence="1">
    <location>
        <begin position="1"/>
        <end position="31"/>
    </location>
</feature>
<feature type="transmembrane region" description="Helical" evidence="2">
    <location>
        <begin position="137"/>
        <end position="155"/>
    </location>
</feature>
<evidence type="ECO:0008006" key="5">
    <source>
        <dbReference type="Google" id="ProtNLM"/>
    </source>
</evidence>
<reference evidence="4" key="2">
    <citation type="submission" date="2024-06" db="EMBL/GenBank/DDBJ databases">
        <title>Micromonospora mangrovi CCTCC AA 2012012 genome sequences.</title>
        <authorList>
            <person name="Gao J."/>
        </authorList>
    </citation>
    <scope>NUCLEOTIDE SEQUENCE</scope>
    <source>
        <strain evidence="4">CCTCC AA 2012012</strain>
    </source>
</reference>
<proteinExistence type="predicted"/>
<feature type="transmembrane region" description="Helical" evidence="2">
    <location>
        <begin position="208"/>
        <end position="224"/>
    </location>
</feature>
<protein>
    <recommendedName>
        <fullName evidence="5">Glycosyltransferase RgtA/B/C/D-like domain-containing protein</fullName>
    </recommendedName>
</protein>
<feature type="transmembrane region" description="Helical" evidence="2">
    <location>
        <begin position="161"/>
        <end position="180"/>
    </location>
</feature>
<feature type="transmembrane region" description="Helical" evidence="2">
    <location>
        <begin position="454"/>
        <end position="472"/>
    </location>
</feature>
<feature type="transmembrane region" description="Helical" evidence="2">
    <location>
        <begin position="392"/>
        <end position="412"/>
    </location>
</feature>
<dbReference type="AlphaFoldDB" id="A0AAU7MGG7"/>
<feature type="compositionally biased region" description="Low complexity" evidence="1">
    <location>
        <begin position="481"/>
        <end position="496"/>
    </location>
</feature>
<evidence type="ECO:0000313" key="3">
    <source>
        <dbReference type="EMBL" id="XBP96476.1"/>
    </source>
</evidence>
<keyword evidence="2" id="KW-0472">Membrane</keyword>
<keyword evidence="2" id="KW-0812">Transmembrane</keyword>
<feature type="transmembrane region" description="Helical" evidence="2">
    <location>
        <begin position="419"/>
        <end position="442"/>
    </location>
</feature>
<dbReference type="EMBL" id="CP159342">
    <property type="protein sequence ID" value="XCH77181.1"/>
    <property type="molecule type" value="Genomic_DNA"/>
</dbReference>
<gene>
    <name evidence="4" type="ORF">ABUL08_14165</name>
    <name evidence="3" type="ORF">VK199_14105</name>
</gene>
<feature type="transmembrane region" description="Helical" evidence="2">
    <location>
        <begin position="231"/>
        <end position="251"/>
    </location>
</feature>